<sequence length="122" mass="13527">MCFKGFFVKKFTIAFCMWWCFTLSAMPAAQPAACIPAINVPQGILTLYEGHYSLHEHHHPVQCKERPVTESSSTLCCQPSALSIPGIQIYKFLCLANHHPYPSALHCGFSSSLLSLLNANVE</sequence>
<dbReference type="EMBL" id="JAOYFB010000038">
    <property type="protein sequence ID" value="KAK4026953.1"/>
    <property type="molecule type" value="Genomic_DNA"/>
</dbReference>
<name>A0ABR0APR2_9CRUS</name>
<keyword evidence="3" id="KW-1185">Reference proteome</keyword>
<feature type="signal peptide" evidence="1">
    <location>
        <begin position="1"/>
        <end position="31"/>
    </location>
</feature>
<evidence type="ECO:0000256" key="1">
    <source>
        <dbReference type="SAM" id="SignalP"/>
    </source>
</evidence>
<evidence type="ECO:0000313" key="2">
    <source>
        <dbReference type="EMBL" id="KAK4026953.1"/>
    </source>
</evidence>
<organism evidence="2 3">
    <name type="scientific">Daphnia magna</name>
    <dbReference type="NCBI Taxonomy" id="35525"/>
    <lineage>
        <taxon>Eukaryota</taxon>
        <taxon>Metazoa</taxon>
        <taxon>Ecdysozoa</taxon>
        <taxon>Arthropoda</taxon>
        <taxon>Crustacea</taxon>
        <taxon>Branchiopoda</taxon>
        <taxon>Diplostraca</taxon>
        <taxon>Cladocera</taxon>
        <taxon>Anomopoda</taxon>
        <taxon>Daphniidae</taxon>
        <taxon>Daphnia</taxon>
    </lineage>
</organism>
<reference evidence="2 3" key="1">
    <citation type="journal article" date="2023" name="Nucleic Acids Res.">
        <title>The hologenome of Daphnia magna reveals possible DNA methylation and microbiome-mediated evolution of the host genome.</title>
        <authorList>
            <person name="Chaturvedi A."/>
            <person name="Li X."/>
            <person name="Dhandapani V."/>
            <person name="Marshall H."/>
            <person name="Kissane S."/>
            <person name="Cuenca-Cambronero M."/>
            <person name="Asole G."/>
            <person name="Calvet F."/>
            <person name="Ruiz-Romero M."/>
            <person name="Marangio P."/>
            <person name="Guigo R."/>
            <person name="Rago D."/>
            <person name="Mirbahai L."/>
            <person name="Eastwood N."/>
            <person name="Colbourne J.K."/>
            <person name="Zhou J."/>
            <person name="Mallon E."/>
            <person name="Orsini L."/>
        </authorList>
    </citation>
    <scope>NUCLEOTIDE SEQUENCE [LARGE SCALE GENOMIC DNA]</scope>
    <source>
        <strain evidence="2">LRV0_1</strain>
    </source>
</reference>
<keyword evidence="1" id="KW-0732">Signal</keyword>
<comment type="caution">
    <text evidence="2">The sequence shown here is derived from an EMBL/GenBank/DDBJ whole genome shotgun (WGS) entry which is preliminary data.</text>
</comment>
<evidence type="ECO:0008006" key="4">
    <source>
        <dbReference type="Google" id="ProtNLM"/>
    </source>
</evidence>
<evidence type="ECO:0000313" key="3">
    <source>
        <dbReference type="Proteomes" id="UP001234178"/>
    </source>
</evidence>
<gene>
    <name evidence="2" type="ORF">OUZ56_015974</name>
</gene>
<protein>
    <recommendedName>
        <fullName evidence="4">Secreted protein</fullName>
    </recommendedName>
</protein>
<dbReference type="Proteomes" id="UP001234178">
    <property type="component" value="Unassembled WGS sequence"/>
</dbReference>
<accession>A0ABR0APR2</accession>
<proteinExistence type="predicted"/>
<feature type="chain" id="PRO_5046852246" description="Secreted protein" evidence="1">
    <location>
        <begin position="32"/>
        <end position="122"/>
    </location>
</feature>